<evidence type="ECO:0008006" key="4">
    <source>
        <dbReference type="Google" id="ProtNLM"/>
    </source>
</evidence>
<protein>
    <recommendedName>
        <fullName evidence="4">DUF3139 domain-containing protein</fullName>
    </recommendedName>
</protein>
<sequence>MKKYRWRVIRTGVILLLLISTPFAFLYLLNNGNPYTRFWTEKQVPSHLAEQGYTDDDYLEAHWVLPNYRINKDIYTDGFVVRFKDEPNVVYTYGVKRHGKEVVQYCEKEIGEAESDDALQIVISMDEPSAKHSESTCIDSMANR</sequence>
<keyword evidence="1" id="KW-0472">Membrane</keyword>
<dbReference type="Proteomes" id="UP000219356">
    <property type="component" value="Unassembled WGS sequence"/>
</dbReference>
<accession>A0A285NXK1</accession>
<keyword evidence="1" id="KW-0812">Transmembrane</keyword>
<proteinExistence type="predicted"/>
<keyword evidence="3" id="KW-1185">Reference proteome</keyword>
<gene>
    <name evidence="2" type="ORF">SAMN05421503_2251</name>
</gene>
<evidence type="ECO:0000256" key="1">
    <source>
        <dbReference type="SAM" id="Phobius"/>
    </source>
</evidence>
<evidence type="ECO:0000313" key="3">
    <source>
        <dbReference type="Proteomes" id="UP000219356"/>
    </source>
</evidence>
<dbReference type="AlphaFoldDB" id="A0A285NXK1"/>
<name>A0A285NXK1_9BACI</name>
<organism evidence="2 3">
    <name type="scientific">Terribacillus aidingensis</name>
    <dbReference type="NCBI Taxonomy" id="586416"/>
    <lineage>
        <taxon>Bacteria</taxon>
        <taxon>Bacillati</taxon>
        <taxon>Bacillota</taxon>
        <taxon>Bacilli</taxon>
        <taxon>Bacillales</taxon>
        <taxon>Bacillaceae</taxon>
        <taxon>Terribacillus</taxon>
    </lineage>
</organism>
<keyword evidence="1" id="KW-1133">Transmembrane helix</keyword>
<dbReference type="InterPro" id="IPR021486">
    <property type="entry name" value="DUF3139"/>
</dbReference>
<dbReference type="Pfam" id="PF11337">
    <property type="entry name" value="DUF3139"/>
    <property type="match status" value="1"/>
</dbReference>
<feature type="transmembrane region" description="Helical" evidence="1">
    <location>
        <begin position="12"/>
        <end position="29"/>
    </location>
</feature>
<dbReference type="RefSeq" id="WP_179636987.1">
    <property type="nucleotide sequence ID" value="NZ_OBEK01000003.1"/>
</dbReference>
<reference evidence="3" key="1">
    <citation type="submission" date="2017-09" db="EMBL/GenBank/DDBJ databases">
        <authorList>
            <person name="Varghese N."/>
            <person name="Submissions S."/>
        </authorList>
    </citation>
    <scope>NUCLEOTIDE SEQUENCE [LARGE SCALE GENOMIC DNA]</scope>
    <source>
        <strain evidence="3">CGMCC 1.8913</strain>
    </source>
</reference>
<evidence type="ECO:0000313" key="2">
    <source>
        <dbReference type="EMBL" id="SNZ14169.1"/>
    </source>
</evidence>
<dbReference type="EMBL" id="OBEK01000003">
    <property type="protein sequence ID" value="SNZ14169.1"/>
    <property type="molecule type" value="Genomic_DNA"/>
</dbReference>